<proteinExistence type="predicted"/>
<dbReference type="Pfam" id="PF17110">
    <property type="entry name" value="TFB6"/>
    <property type="match status" value="1"/>
</dbReference>
<reference evidence="1" key="1">
    <citation type="journal article" date="2020" name="Stud. Mycol.">
        <title>101 Dothideomycetes genomes: a test case for predicting lifestyles and emergence of pathogens.</title>
        <authorList>
            <person name="Haridas S."/>
            <person name="Albert R."/>
            <person name="Binder M."/>
            <person name="Bloem J."/>
            <person name="Labutti K."/>
            <person name="Salamov A."/>
            <person name="Andreopoulos B."/>
            <person name="Baker S."/>
            <person name="Barry K."/>
            <person name="Bills G."/>
            <person name="Bluhm B."/>
            <person name="Cannon C."/>
            <person name="Castanera R."/>
            <person name="Culley D."/>
            <person name="Daum C."/>
            <person name="Ezra D."/>
            <person name="Gonzalez J."/>
            <person name="Henrissat B."/>
            <person name="Kuo A."/>
            <person name="Liang C."/>
            <person name="Lipzen A."/>
            <person name="Lutzoni F."/>
            <person name="Magnuson J."/>
            <person name="Mondo S."/>
            <person name="Nolan M."/>
            <person name="Ohm R."/>
            <person name="Pangilinan J."/>
            <person name="Park H.-J."/>
            <person name="Ramirez L."/>
            <person name="Alfaro M."/>
            <person name="Sun H."/>
            <person name="Tritt A."/>
            <person name="Yoshinaga Y."/>
            <person name="Zwiers L.-H."/>
            <person name="Turgeon B."/>
            <person name="Goodwin S."/>
            <person name="Spatafora J."/>
            <person name="Crous P."/>
            <person name="Grigoriev I."/>
        </authorList>
    </citation>
    <scope>NUCLEOTIDE SEQUENCE</scope>
    <source>
        <strain evidence="1">CBS 269.34</strain>
    </source>
</reference>
<dbReference type="InterPro" id="IPR031349">
    <property type="entry name" value="Tfb6"/>
</dbReference>
<sequence>MSGFLDHNHEILTPPASSIAASSTIQSPLPHPRALPLKRGSTKESEFIHYVDDTLLLVQRRWAKRAFDDALAGRVKGYHSFREAAKDLNDLIDVVWVSATRAFAPLPLSSSLFPIPSGYWCVMCC</sequence>
<keyword evidence="2" id="KW-1185">Reference proteome</keyword>
<dbReference type="Proteomes" id="UP000799750">
    <property type="component" value="Unassembled WGS sequence"/>
</dbReference>
<dbReference type="PANTHER" id="PTHR37781:SF1">
    <property type="entry name" value="ADR380WP"/>
    <property type="match status" value="1"/>
</dbReference>
<gene>
    <name evidence="1" type="ORF">BU16DRAFT_528100</name>
</gene>
<protein>
    <submittedName>
        <fullName evidence="1">Uncharacterized protein</fullName>
    </submittedName>
</protein>
<dbReference type="OrthoDB" id="5420410at2759"/>
<dbReference type="GO" id="GO:0005675">
    <property type="term" value="C:transcription factor TFIIH holo complex"/>
    <property type="evidence" value="ECO:0007669"/>
    <property type="project" value="TreeGrafter"/>
</dbReference>
<name>A0A6A6QN21_9PEZI</name>
<dbReference type="PANTHER" id="PTHR37781">
    <property type="entry name" value="TFIIH COMPLEX SUBUNIT"/>
    <property type="match status" value="1"/>
</dbReference>
<evidence type="ECO:0000313" key="2">
    <source>
        <dbReference type="Proteomes" id="UP000799750"/>
    </source>
</evidence>
<dbReference type="EMBL" id="MU004191">
    <property type="protein sequence ID" value="KAF2493908.1"/>
    <property type="molecule type" value="Genomic_DNA"/>
</dbReference>
<dbReference type="AlphaFoldDB" id="A0A6A6QN21"/>
<organism evidence="1 2">
    <name type="scientific">Lophium mytilinum</name>
    <dbReference type="NCBI Taxonomy" id="390894"/>
    <lineage>
        <taxon>Eukaryota</taxon>
        <taxon>Fungi</taxon>
        <taxon>Dikarya</taxon>
        <taxon>Ascomycota</taxon>
        <taxon>Pezizomycotina</taxon>
        <taxon>Dothideomycetes</taxon>
        <taxon>Pleosporomycetidae</taxon>
        <taxon>Mytilinidiales</taxon>
        <taxon>Mytilinidiaceae</taxon>
        <taxon>Lophium</taxon>
    </lineage>
</organism>
<accession>A0A6A6QN21</accession>
<evidence type="ECO:0000313" key="1">
    <source>
        <dbReference type="EMBL" id="KAF2493908.1"/>
    </source>
</evidence>